<dbReference type="SUPFAM" id="SSF160909">
    <property type="entry name" value="ATP12-like"/>
    <property type="match status" value="1"/>
</dbReference>
<evidence type="ECO:0000256" key="1">
    <source>
        <dbReference type="ARBA" id="ARBA00008231"/>
    </source>
</evidence>
<keyword evidence="2" id="KW-0809">Transit peptide</keyword>
<reference evidence="5" key="1">
    <citation type="journal article" date="2021" name="Syst. Appl. Microbiol.">
        <title>Roseomonas hellenica sp. nov., isolated from roots of wild-growing Alkanna tinctoria.</title>
        <authorList>
            <person name="Rat A."/>
            <person name="Naranjo H.D."/>
            <person name="Lebbe L."/>
            <person name="Cnockaert M."/>
            <person name="Krigas N."/>
            <person name="Grigoriadou K."/>
            <person name="Maloupa E."/>
            <person name="Willems A."/>
        </authorList>
    </citation>
    <scope>NUCLEOTIDE SEQUENCE [LARGE SCALE GENOMIC DNA]</scope>
    <source>
        <strain evidence="5">LMG 31523</strain>
    </source>
</reference>
<name>A0ABS5F3G0_9PROT</name>
<organism evidence="4 5">
    <name type="scientific">Plastoroseomonas hellenica</name>
    <dbReference type="NCBI Taxonomy" id="2687306"/>
    <lineage>
        <taxon>Bacteria</taxon>
        <taxon>Pseudomonadati</taxon>
        <taxon>Pseudomonadota</taxon>
        <taxon>Alphaproteobacteria</taxon>
        <taxon>Acetobacterales</taxon>
        <taxon>Acetobacteraceae</taxon>
        <taxon>Plastoroseomonas</taxon>
    </lineage>
</organism>
<keyword evidence="3" id="KW-0143">Chaperone</keyword>
<accession>A0ABS5F3G0</accession>
<evidence type="ECO:0000256" key="3">
    <source>
        <dbReference type="ARBA" id="ARBA00023186"/>
    </source>
</evidence>
<sequence>MKRFWNTAVAARQADGGFTVLLDGRPVRLPGEATTTLRLGSAAVAEAIAAEWAAAGGGQGGAFTAEDVPLTRLAGTAQARIAPDPAPTIQGLAAYGETDLLCYRAPERALAARQVEAWQPLLDWVALTHDAPLVATTGLMPVPQPAASLAALKAALAGLTPLSLAALSAAVPPLGSLVLGLALQAGRIDAEAAMALATLDEMHQERLWGQDAEALARRQRMASDVGLAARLLALEQIA</sequence>
<dbReference type="Proteomes" id="UP001196870">
    <property type="component" value="Unassembled WGS sequence"/>
</dbReference>
<gene>
    <name evidence="4" type="ORF">GXW71_22250</name>
</gene>
<dbReference type="PANTHER" id="PTHR21013">
    <property type="entry name" value="ATP SYNTHASE MITOCHONDRIAL F1 COMPLEX ASSEMBLY FACTOR 2/ATP12 PROTEIN, MITOCHONDRIAL PRECURSOR"/>
    <property type="match status" value="1"/>
</dbReference>
<comment type="similarity">
    <text evidence="1">Belongs to the ATP12 family.</text>
</comment>
<dbReference type="InterPro" id="IPR011419">
    <property type="entry name" value="ATP12_ATP_synth-F1-assembly"/>
</dbReference>
<evidence type="ECO:0000313" key="4">
    <source>
        <dbReference type="EMBL" id="MBR0667099.1"/>
    </source>
</evidence>
<dbReference type="Gene3D" id="3.30.2180.10">
    <property type="entry name" value="ATP12-like"/>
    <property type="match status" value="1"/>
</dbReference>
<proteinExistence type="inferred from homology"/>
<dbReference type="Pfam" id="PF07542">
    <property type="entry name" value="ATP12"/>
    <property type="match status" value="1"/>
</dbReference>
<protein>
    <submittedName>
        <fullName evidence="4">Chaperone, ATP12</fullName>
    </submittedName>
</protein>
<evidence type="ECO:0000256" key="2">
    <source>
        <dbReference type="ARBA" id="ARBA00022946"/>
    </source>
</evidence>
<keyword evidence="5" id="KW-1185">Reference proteome</keyword>
<dbReference type="PANTHER" id="PTHR21013:SF10">
    <property type="entry name" value="ATP SYNTHASE MITOCHONDRIAL F1 COMPLEX ASSEMBLY FACTOR 2"/>
    <property type="match status" value="1"/>
</dbReference>
<dbReference type="EMBL" id="JAAGBB010000030">
    <property type="protein sequence ID" value="MBR0667099.1"/>
    <property type="molecule type" value="Genomic_DNA"/>
</dbReference>
<comment type="caution">
    <text evidence="4">The sequence shown here is derived from an EMBL/GenBank/DDBJ whole genome shotgun (WGS) entry which is preliminary data.</text>
</comment>
<dbReference type="InterPro" id="IPR023335">
    <property type="entry name" value="ATP12_ortho_dom_sf"/>
</dbReference>
<evidence type="ECO:0000313" key="5">
    <source>
        <dbReference type="Proteomes" id="UP001196870"/>
    </source>
</evidence>
<dbReference type="Gene3D" id="1.10.3580.10">
    <property type="entry name" value="ATP12 ATPase"/>
    <property type="match status" value="1"/>
</dbReference>
<dbReference type="InterPro" id="IPR042272">
    <property type="entry name" value="ATP12_ATP_synth-F1-assembly_N"/>
</dbReference>
<dbReference type="RefSeq" id="WP_211854881.1">
    <property type="nucleotide sequence ID" value="NZ_JAAGBB010000030.1"/>
</dbReference>